<evidence type="ECO:0000313" key="7">
    <source>
        <dbReference type="EMBL" id="EMS71771.1"/>
    </source>
</evidence>
<dbReference type="Gene3D" id="3.20.110.10">
    <property type="entry name" value="Glycoside hydrolase 38, N terminal domain"/>
    <property type="match status" value="1"/>
</dbReference>
<comment type="similarity">
    <text evidence="1">Belongs to the glycosyl hydrolase 38 family.</text>
</comment>
<dbReference type="RefSeq" id="WP_004625752.1">
    <property type="nucleotide sequence ID" value="NZ_AORV01000033.1"/>
</dbReference>
<protein>
    <submittedName>
        <fullName evidence="7">Alpha-mannosidase</fullName>
        <ecNumber evidence="7">3.2.1.24</ecNumber>
    </submittedName>
</protein>
<dbReference type="PANTHER" id="PTHR46017:SF2">
    <property type="entry name" value="MANNOSYLGLYCERATE HYDROLASE"/>
    <property type="match status" value="1"/>
</dbReference>
<dbReference type="Pfam" id="PF01074">
    <property type="entry name" value="Glyco_hydro_38N"/>
    <property type="match status" value="1"/>
</dbReference>
<dbReference type="AlphaFoldDB" id="S0FN34"/>
<gene>
    <name evidence="7" type="ORF">CTER_2229</name>
</gene>
<sequence length="1036" mass="118313">MEKSKIAHIISHTHWDREWYLNSKYTNEWLVPFFESLFDMMEKEPEYRFVLDGQTSMIEDYLEQLEQQGKDVDWYKQKIKQYASSKRLVVGPYYLQPDWQLISEEAIVRNLMIGFKTASEFGEPMQVGWLLDNFGQISQAPQIHKQFGMFGLFVWRGVEMDPNDLNSEFAWESPDGTVMPGVYFLSSYRNAMRLAEYQGMMQERVENEVKKIFPFATTPNVLLMNGYDQEMVPDDIIPNIQNGKMDFEDFRVIQSTPEDYMRAVLSHAPALKKLKGALYSGRFISVFPGILSSRMYLKIQNDICQNELSKYAEPLQTILWCNGGEYQAAKLDKSWKVLLKNHPHDSICGVSIDDVHTDMETRFDESYCISNGLVNESLRIFAGNVDTVKYPDALFSIIVFNTMATERNGMAVIRIENKPDLIFKDSHGNLIPGQKDENCTVKIYLKEIPALGYTTLFAFPAEKARNEEIFDENDRLIVDETAGTIENRFVKVEINENGTLNVFDKLNDMIYSGIASFEDGADAGDEYNYSYPEKDRVFTSINKKAEIVFDEKGPLRALVRVKLVLDLPEGLSGESGIRSEKLRRMPVITWITLESNNPVIKFKTKVLNTVKNHRFRVLFPTGIKSDVSFAETQFDVVQRKIIPDGFDNSTIPENVRRIIIGAREPKPITTFPQRTFVALSDGKTGAAVFNRGLPEYEIIKEKSTIAITLFRGINWITRDDLKTRIGDAGPAICVPDAQCLREMEFNYAFYSHRGNYEDGKVLPHADKFNTGIISVKTDIHKGTLPGMLQLARVDDSTGCIKVSAVKRSEDGKGIIIRLFNSSCHEISSGIKFSSKIRGAYHCDLNERITGEVGRINGDTLDISVKPRKIMTLKVEIPLTNKINNANDSLLEIYRDELAEACDFKDYQAVELITREEIQREEERALALEKEFEARENALEEYKKNNSNQKEKDEWKKGCNKLQLDVETCRRASLEARLSVLLIRKKAIENNIVEVASKEKEIQAIEDEITAIGYKLNGARVSKRVYEYIADIGSPFT</sequence>
<evidence type="ECO:0000256" key="2">
    <source>
        <dbReference type="ARBA" id="ARBA00022723"/>
    </source>
</evidence>
<dbReference type="PATRIC" id="fig|1195236.3.peg.2536"/>
<dbReference type="InterPro" id="IPR037094">
    <property type="entry name" value="Glyco_hydro_38_cen_sf"/>
</dbReference>
<organism evidence="7 8">
    <name type="scientific">Ruminiclostridium cellobioparum subsp. termitidis CT1112</name>
    <dbReference type="NCBI Taxonomy" id="1195236"/>
    <lineage>
        <taxon>Bacteria</taxon>
        <taxon>Bacillati</taxon>
        <taxon>Bacillota</taxon>
        <taxon>Clostridia</taxon>
        <taxon>Eubacteriales</taxon>
        <taxon>Oscillospiraceae</taxon>
        <taxon>Ruminiclostridium</taxon>
    </lineage>
</organism>
<dbReference type="InterPro" id="IPR011330">
    <property type="entry name" value="Glyco_hydro/deAcase_b/a-brl"/>
</dbReference>
<dbReference type="InterPro" id="IPR015341">
    <property type="entry name" value="Glyco_hydro_38_cen"/>
</dbReference>
<dbReference type="Gene3D" id="2.70.98.30">
    <property type="entry name" value="Golgi alpha-mannosidase II, domain 4"/>
    <property type="match status" value="1"/>
</dbReference>
<accession>S0FN34</accession>
<feature type="coiled-coil region" evidence="5">
    <location>
        <begin position="914"/>
        <end position="1007"/>
    </location>
</feature>
<dbReference type="InterPro" id="IPR000602">
    <property type="entry name" value="Glyco_hydro_38_N"/>
</dbReference>
<dbReference type="SUPFAM" id="SSF88688">
    <property type="entry name" value="Families 57/38 glycoside transferase middle domain"/>
    <property type="match status" value="1"/>
</dbReference>
<dbReference type="InterPro" id="IPR041147">
    <property type="entry name" value="GH38_C"/>
</dbReference>
<dbReference type="STRING" id="1195236.CTER_2229"/>
<keyword evidence="4 7" id="KW-0326">Glycosidase</keyword>
<dbReference type="GO" id="GO:0006013">
    <property type="term" value="P:mannose metabolic process"/>
    <property type="evidence" value="ECO:0007669"/>
    <property type="project" value="InterPro"/>
</dbReference>
<dbReference type="SUPFAM" id="SSF88713">
    <property type="entry name" value="Glycoside hydrolase/deacetylase"/>
    <property type="match status" value="1"/>
</dbReference>
<dbReference type="GO" id="GO:0030246">
    <property type="term" value="F:carbohydrate binding"/>
    <property type="evidence" value="ECO:0007669"/>
    <property type="project" value="InterPro"/>
</dbReference>
<keyword evidence="8" id="KW-1185">Reference proteome</keyword>
<dbReference type="Pfam" id="PF07748">
    <property type="entry name" value="Glyco_hydro_38C"/>
    <property type="match status" value="1"/>
</dbReference>
<dbReference type="GO" id="GO:0004559">
    <property type="term" value="F:alpha-mannosidase activity"/>
    <property type="evidence" value="ECO:0007669"/>
    <property type="project" value="UniProtKB-EC"/>
</dbReference>
<evidence type="ECO:0000256" key="1">
    <source>
        <dbReference type="ARBA" id="ARBA00009792"/>
    </source>
</evidence>
<evidence type="ECO:0000256" key="3">
    <source>
        <dbReference type="ARBA" id="ARBA00022801"/>
    </source>
</evidence>
<dbReference type="eggNOG" id="COG1293">
    <property type="taxonomic scope" value="Bacteria"/>
</dbReference>
<dbReference type="PANTHER" id="PTHR46017">
    <property type="entry name" value="ALPHA-MANNOSIDASE 2C1"/>
    <property type="match status" value="1"/>
</dbReference>
<dbReference type="EMBL" id="AORV01000033">
    <property type="protein sequence ID" value="EMS71771.1"/>
    <property type="molecule type" value="Genomic_DNA"/>
</dbReference>
<dbReference type="InterPro" id="IPR028995">
    <property type="entry name" value="Glyco_hydro_57/38_cen_sf"/>
</dbReference>
<comment type="caution">
    <text evidence="7">The sequence shown here is derived from an EMBL/GenBank/DDBJ whole genome shotgun (WGS) entry which is preliminary data.</text>
</comment>
<feature type="domain" description="Glycoside hydrolase family 38 central" evidence="6">
    <location>
        <begin position="286"/>
        <end position="363"/>
    </location>
</feature>
<dbReference type="EC" id="3.2.1.24" evidence="7"/>
<dbReference type="eggNOG" id="COG0383">
    <property type="taxonomic scope" value="Bacteria"/>
</dbReference>
<dbReference type="Gene3D" id="1.20.1270.50">
    <property type="entry name" value="Glycoside hydrolase family 38, central domain"/>
    <property type="match status" value="1"/>
</dbReference>
<dbReference type="Pfam" id="PF17677">
    <property type="entry name" value="Glyco_hydro38C2"/>
    <property type="match status" value="1"/>
</dbReference>
<evidence type="ECO:0000313" key="8">
    <source>
        <dbReference type="Proteomes" id="UP000014155"/>
    </source>
</evidence>
<dbReference type="InterPro" id="IPR027291">
    <property type="entry name" value="Glyco_hydro_38_N_sf"/>
</dbReference>
<dbReference type="Proteomes" id="UP000014155">
    <property type="component" value="Unassembled WGS sequence"/>
</dbReference>
<dbReference type="GO" id="GO:0009313">
    <property type="term" value="P:oligosaccharide catabolic process"/>
    <property type="evidence" value="ECO:0007669"/>
    <property type="project" value="TreeGrafter"/>
</dbReference>
<proteinExistence type="inferred from homology"/>
<evidence type="ECO:0000256" key="5">
    <source>
        <dbReference type="SAM" id="Coils"/>
    </source>
</evidence>
<dbReference type="SMART" id="SM00872">
    <property type="entry name" value="Alpha-mann_mid"/>
    <property type="match status" value="1"/>
</dbReference>
<dbReference type="InterPro" id="IPR011013">
    <property type="entry name" value="Gal_mutarotase_sf_dom"/>
</dbReference>
<reference evidence="7 8" key="1">
    <citation type="journal article" date="2013" name="Genome Announc.">
        <title>Draft Genome Sequence of the Cellulolytic, Mesophilic, Anaerobic Bacterium Clostridium termitidis Strain CT1112 (DSM 5398).</title>
        <authorList>
            <person name="Lal S."/>
            <person name="Ramachandran U."/>
            <person name="Zhang X."/>
            <person name="Munir R."/>
            <person name="Sparling R."/>
            <person name="Levin D.B."/>
        </authorList>
    </citation>
    <scope>NUCLEOTIDE SEQUENCE [LARGE SCALE GENOMIC DNA]</scope>
    <source>
        <strain evidence="7 8">CT1112</strain>
    </source>
</reference>
<dbReference type="SUPFAM" id="SSF74650">
    <property type="entry name" value="Galactose mutarotase-like"/>
    <property type="match status" value="1"/>
</dbReference>
<dbReference type="InterPro" id="IPR011682">
    <property type="entry name" value="Glyco_hydro_38_C"/>
</dbReference>
<evidence type="ECO:0000256" key="4">
    <source>
        <dbReference type="ARBA" id="ARBA00023295"/>
    </source>
</evidence>
<keyword evidence="5" id="KW-0175">Coiled coil</keyword>
<keyword evidence="3 7" id="KW-0378">Hydrolase</keyword>
<dbReference type="Gene3D" id="2.60.40.2220">
    <property type="match status" value="1"/>
</dbReference>
<evidence type="ECO:0000259" key="6">
    <source>
        <dbReference type="SMART" id="SM00872"/>
    </source>
</evidence>
<dbReference type="GO" id="GO:0046872">
    <property type="term" value="F:metal ion binding"/>
    <property type="evidence" value="ECO:0007669"/>
    <property type="project" value="UniProtKB-KW"/>
</dbReference>
<name>S0FN34_RUMCE</name>
<dbReference type="Pfam" id="PF09261">
    <property type="entry name" value="Alpha-mann_mid"/>
    <property type="match status" value="1"/>
</dbReference>
<keyword evidence="2" id="KW-0479">Metal-binding</keyword>